<feature type="region of interest" description="Disordered" evidence="1">
    <location>
        <begin position="300"/>
        <end position="339"/>
    </location>
</feature>
<feature type="compositionally biased region" description="Acidic residues" evidence="1">
    <location>
        <begin position="310"/>
        <end position="328"/>
    </location>
</feature>
<proteinExistence type="predicted"/>
<evidence type="ECO:0000256" key="1">
    <source>
        <dbReference type="SAM" id="MobiDB-lite"/>
    </source>
</evidence>
<feature type="region of interest" description="Disordered" evidence="1">
    <location>
        <begin position="378"/>
        <end position="406"/>
    </location>
</feature>
<comment type="caution">
    <text evidence="2">The sequence shown here is derived from an EMBL/GenBank/DDBJ whole genome shotgun (WGS) entry which is preliminary data.</text>
</comment>
<feature type="compositionally biased region" description="Low complexity" evidence="1">
    <location>
        <begin position="300"/>
        <end position="309"/>
    </location>
</feature>
<evidence type="ECO:0000313" key="3">
    <source>
        <dbReference type="Proteomes" id="UP001218218"/>
    </source>
</evidence>
<reference evidence="2" key="1">
    <citation type="submission" date="2023-03" db="EMBL/GenBank/DDBJ databases">
        <title>Massive genome expansion in bonnet fungi (Mycena s.s.) driven by repeated elements and novel gene families across ecological guilds.</title>
        <authorList>
            <consortium name="Lawrence Berkeley National Laboratory"/>
            <person name="Harder C.B."/>
            <person name="Miyauchi S."/>
            <person name="Viragh M."/>
            <person name="Kuo A."/>
            <person name="Thoen E."/>
            <person name="Andreopoulos B."/>
            <person name="Lu D."/>
            <person name="Skrede I."/>
            <person name="Drula E."/>
            <person name="Henrissat B."/>
            <person name="Morin E."/>
            <person name="Kohler A."/>
            <person name="Barry K."/>
            <person name="LaButti K."/>
            <person name="Morin E."/>
            <person name="Salamov A."/>
            <person name="Lipzen A."/>
            <person name="Mereny Z."/>
            <person name="Hegedus B."/>
            <person name="Baldrian P."/>
            <person name="Stursova M."/>
            <person name="Weitz H."/>
            <person name="Taylor A."/>
            <person name="Grigoriev I.V."/>
            <person name="Nagy L.G."/>
            <person name="Martin F."/>
            <person name="Kauserud H."/>
        </authorList>
    </citation>
    <scope>NUCLEOTIDE SEQUENCE</scope>
    <source>
        <strain evidence="2">CBHHK002</strain>
    </source>
</reference>
<sequence length="885" mass="98486">MELDAATEVAICTELDAATVAAIRQAEEEDSDAQSEALAAFMVTCPDLDGEALLVAFESHLDAEATAMRSMKKNQPRAGPSTLPPPCCPKRSRTVELLVTETRVCEAFTSFPPIILLHNLVDYIEDHPITPDDIRRATMTLNAPDQAARVNTPQQAVHEEIEAEREYSAEGWRLRQRSVDDVHAFRRRAAREQRWMGALKWAANRRQQQAEHDWCMVEWEETIRRHERTQRCTKKVKKERQAAREEAATAAEATELSGHSVGAAPVLSVEEEDEAMEDVGPMAGAPVLSVEEEDVGVNAGTGATAGAVDGETDNTEKEENEVQGEEVNDMGAAPAPPDVEEDSLMKTVEMTENAADNDMEGGEVQEGEVQGEVMEDNRAQDGAPSGYARGDESDLTPLESDDAGMAGVGESVSHAQVLRPRKRVSDTTAEFQQWPSWLEAFFSLKINQHLPNFPALWTGDDHDRWAKFCGTLYIQHDHITGAPIVWLVSNKIKMLLGRMERAARVREWEACEGVADDSVCQHFEAVYNQAIVEIVDAAFEAVEMDLLLSQLFTAVEKNAACASILDSLEQGVQVNVSQRQVNRLALELEEEMRRSDEICDAMNAYRDSFGVEEMTVEEIHWLFVDIPIGRAVYTQFAASENGRQYGSVIPAHEVHNGDLEEEGEQGLSTDKGGPSLLALAGVLYIRSLPSPSPISSFITQSANIRYWQIPTRRPDSFVEYITQAPSACPRHHYLRFWALNSEATRKKFSGPEGWKMDAKRKHGAFLLFCLHKFVALPEMPAGDPMIITSHAVLPMSGMHSEDQADAGMAPARPGQCKKIPRRIAELEEITTNLKLHTNYRFLNYSQITNLLNNEDYKLRKLRLKVSDFAIFTEVQDSFYVASAQT</sequence>
<organism evidence="2 3">
    <name type="scientific">Mycena albidolilacea</name>
    <dbReference type="NCBI Taxonomy" id="1033008"/>
    <lineage>
        <taxon>Eukaryota</taxon>
        <taxon>Fungi</taxon>
        <taxon>Dikarya</taxon>
        <taxon>Basidiomycota</taxon>
        <taxon>Agaricomycotina</taxon>
        <taxon>Agaricomycetes</taxon>
        <taxon>Agaricomycetidae</taxon>
        <taxon>Agaricales</taxon>
        <taxon>Marasmiineae</taxon>
        <taxon>Mycenaceae</taxon>
        <taxon>Mycena</taxon>
    </lineage>
</organism>
<accession>A0AAD6ZYY4</accession>
<dbReference type="AlphaFoldDB" id="A0AAD6ZYY4"/>
<dbReference type="EMBL" id="JARIHO010000021">
    <property type="protein sequence ID" value="KAJ7346277.1"/>
    <property type="molecule type" value="Genomic_DNA"/>
</dbReference>
<gene>
    <name evidence="2" type="ORF">DFH08DRAFT_810109</name>
</gene>
<dbReference type="Proteomes" id="UP001218218">
    <property type="component" value="Unassembled WGS sequence"/>
</dbReference>
<evidence type="ECO:0000313" key="2">
    <source>
        <dbReference type="EMBL" id="KAJ7346277.1"/>
    </source>
</evidence>
<keyword evidence="3" id="KW-1185">Reference proteome</keyword>
<name>A0AAD6ZYY4_9AGAR</name>
<protein>
    <submittedName>
        <fullName evidence="2">Uncharacterized protein</fullName>
    </submittedName>
</protein>